<evidence type="ECO:0000256" key="2">
    <source>
        <dbReference type="ARBA" id="ARBA00022801"/>
    </source>
</evidence>
<dbReference type="GO" id="GO:0015074">
    <property type="term" value="P:DNA integration"/>
    <property type="evidence" value="ECO:0007669"/>
    <property type="project" value="InterPro"/>
</dbReference>
<dbReference type="SUPFAM" id="SSF53098">
    <property type="entry name" value="Ribonuclease H-like"/>
    <property type="match status" value="1"/>
</dbReference>
<dbReference type="Pfam" id="PF13976">
    <property type="entry name" value="gag_pre-integrs"/>
    <property type="match status" value="1"/>
</dbReference>
<dbReference type="Pfam" id="PF25597">
    <property type="entry name" value="SH3_retrovirus"/>
    <property type="match status" value="1"/>
</dbReference>
<keyword evidence="1" id="KW-0479">Metal-binding</keyword>
<dbReference type="InterPro" id="IPR057670">
    <property type="entry name" value="SH3_retrovirus"/>
</dbReference>
<evidence type="ECO:0000313" key="6">
    <source>
        <dbReference type="Proteomes" id="UP000233837"/>
    </source>
</evidence>
<keyword evidence="2" id="KW-0378">Hydrolase</keyword>
<dbReference type="InterPro" id="IPR036397">
    <property type="entry name" value="RNaseH_sf"/>
</dbReference>
<reference evidence="5 6" key="1">
    <citation type="journal article" date="2016" name="Sci. Rep.">
        <title>The Dendrobium catenatum Lindl. genome sequence provides insights into polysaccharide synthase, floral development and adaptive evolution.</title>
        <authorList>
            <person name="Zhang G.Q."/>
            <person name="Xu Q."/>
            <person name="Bian C."/>
            <person name="Tsai W.C."/>
            <person name="Yeh C.M."/>
            <person name="Liu K.W."/>
            <person name="Yoshida K."/>
            <person name="Zhang L.S."/>
            <person name="Chang S.B."/>
            <person name="Chen F."/>
            <person name="Shi Y."/>
            <person name="Su Y.Y."/>
            <person name="Zhang Y.Q."/>
            <person name="Chen L.J."/>
            <person name="Yin Y."/>
            <person name="Lin M."/>
            <person name="Huang H."/>
            <person name="Deng H."/>
            <person name="Wang Z.W."/>
            <person name="Zhu S.L."/>
            <person name="Zhao X."/>
            <person name="Deng C."/>
            <person name="Niu S.C."/>
            <person name="Huang J."/>
            <person name="Wang M."/>
            <person name="Liu G.H."/>
            <person name="Yang H.J."/>
            <person name="Xiao X.J."/>
            <person name="Hsiao Y.Y."/>
            <person name="Wu W.L."/>
            <person name="Chen Y.Y."/>
            <person name="Mitsuda N."/>
            <person name="Ohme-Takagi M."/>
            <person name="Luo Y.B."/>
            <person name="Van de Peer Y."/>
            <person name="Liu Z.J."/>
        </authorList>
    </citation>
    <scope>NUCLEOTIDE SEQUENCE [LARGE SCALE GENOMIC DNA]</scope>
    <source>
        <tissue evidence="5">The whole plant</tissue>
    </source>
</reference>
<reference evidence="5 6" key="2">
    <citation type="journal article" date="2017" name="Nature">
        <title>The Apostasia genome and the evolution of orchids.</title>
        <authorList>
            <person name="Zhang G.Q."/>
            <person name="Liu K.W."/>
            <person name="Li Z."/>
            <person name="Lohaus R."/>
            <person name="Hsiao Y.Y."/>
            <person name="Niu S.C."/>
            <person name="Wang J.Y."/>
            <person name="Lin Y.C."/>
            <person name="Xu Q."/>
            <person name="Chen L.J."/>
            <person name="Yoshida K."/>
            <person name="Fujiwara S."/>
            <person name="Wang Z.W."/>
            <person name="Zhang Y.Q."/>
            <person name="Mitsuda N."/>
            <person name="Wang M."/>
            <person name="Liu G.H."/>
            <person name="Pecoraro L."/>
            <person name="Huang H.X."/>
            <person name="Xiao X.J."/>
            <person name="Lin M."/>
            <person name="Wu X.Y."/>
            <person name="Wu W.L."/>
            <person name="Chen Y.Y."/>
            <person name="Chang S.B."/>
            <person name="Sakamoto S."/>
            <person name="Ohme-Takagi M."/>
            <person name="Yagi M."/>
            <person name="Zeng S.J."/>
            <person name="Shen C.Y."/>
            <person name="Yeh C.M."/>
            <person name="Luo Y.B."/>
            <person name="Tsai W.C."/>
            <person name="Van de Peer Y."/>
            <person name="Liu Z.J."/>
        </authorList>
    </citation>
    <scope>NUCLEOTIDE SEQUENCE [LARGE SCALE GENOMIC DNA]</scope>
    <source>
        <tissue evidence="5">The whole plant</tissue>
    </source>
</reference>
<evidence type="ECO:0000256" key="3">
    <source>
        <dbReference type="SAM" id="MobiDB-lite"/>
    </source>
</evidence>
<dbReference type="AlphaFoldDB" id="A0A2I0XHH4"/>
<feature type="compositionally biased region" description="Basic residues" evidence="3">
    <location>
        <begin position="44"/>
        <end position="57"/>
    </location>
</feature>
<protein>
    <submittedName>
        <fullName evidence="5">Retrovirus-related Pol polyprotein from transposon TNT 1-94</fullName>
    </submittedName>
</protein>
<keyword evidence="6" id="KW-1185">Reference proteome</keyword>
<feature type="region of interest" description="Disordered" evidence="3">
    <location>
        <begin position="473"/>
        <end position="514"/>
    </location>
</feature>
<dbReference type="PROSITE" id="PS50994">
    <property type="entry name" value="INTEGRASE"/>
    <property type="match status" value="1"/>
</dbReference>
<dbReference type="InterPro" id="IPR001584">
    <property type="entry name" value="Integrase_cat-core"/>
</dbReference>
<feature type="compositionally biased region" description="Polar residues" evidence="3">
    <location>
        <begin position="473"/>
        <end position="510"/>
    </location>
</feature>
<organism evidence="5 6">
    <name type="scientific">Dendrobium catenatum</name>
    <dbReference type="NCBI Taxonomy" id="906689"/>
    <lineage>
        <taxon>Eukaryota</taxon>
        <taxon>Viridiplantae</taxon>
        <taxon>Streptophyta</taxon>
        <taxon>Embryophyta</taxon>
        <taxon>Tracheophyta</taxon>
        <taxon>Spermatophyta</taxon>
        <taxon>Magnoliopsida</taxon>
        <taxon>Liliopsida</taxon>
        <taxon>Asparagales</taxon>
        <taxon>Orchidaceae</taxon>
        <taxon>Epidendroideae</taxon>
        <taxon>Malaxideae</taxon>
        <taxon>Dendrobiinae</taxon>
        <taxon>Dendrobium</taxon>
    </lineage>
</organism>
<accession>A0A2I0XHH4</accession>
<dbReference type="InterPro" id="IPR012337">
    <property type="entry name" value="RNaseH-like_sf"/>
</dbReference>
<feature type="compositionally biased region" description="Polar residues" evidence="3">
    <location>
        <begin position="58"/>
        <end position="67"/>
    </location>
</feature>
<dbReference type="Pfam" id="PF00665">
    <property type="entry name" value="rve"/>
    <property type="match status" value="1"/>
</dbReference>
<dbReference type="InterPro" id="IPR043502">
    <property type="entry name" value="DNA/RNA_pol_sf"/>
</dbReference>
<evidence type="ECO:0000313" key="5">
    <source>
        <dbReference type="EMBL" id="PKU87366.1"/>
    </source>
</evidence>
<dbReference type="GO" id="GO:0016787">
    <property type="term" value="F:hydrolase activity"/>
    <property type="evidence" value="ECO:0007669"/>
    <property type="project" value="UniProtKB-KW"/>
</dbReference>
<dbReference type="GO" id="GO:0003676">
    <property type="term" value="F:nucleic acid binding"/>
    <property type="evidence" value="ECO:0007669"/>
    <property type="project" value="InterPro"/>
</dbReference>
<dbReference type="EMBL" id="KZ501875">
    <property type="protein sequence ID" value="PKU87366.1"/>
    <property type="molecule type" value="Genomic_DNA"/>
</dbReference>
<proteinExistence type="predicted"/>
<dbReference type="Pfam" id="PF07727">
    <property type="entry name" value="RVT_2"/>
    <property type="match status" value="1"/>
</dbReference>
<evidence type="ECO:0000259" key="4">
    <source>
        <dbReference type="PROSITE" id="PS50994"/>
    </source>
</evidence>
<dbReference type="SUPFAM" id="SSF56672">
    <property type="entry name" value="DNA/RNA polymerases"/>
    <property type="match status" value="1"/>
</dbReference>
<dbReference type="InterPro" id="IPR025724">
    <property type="entry name" value="GAG-pre-integrase_dom"/>
</dbReference>
<sequence>MKDKCSQAKYHRLFDPPLNVPLVRFAASSATRLSTAGTDATSITHHRRIRGRSRHNNNKSIRMTGSWTRVPPPTSPQMPQIFSIRSLTPAMTRYPSPMEAIFPFRTRVKASCRYPSTLSLQDNQVLLRGPKRNGLYHIRLPTKHHEAALASTMRPKNLWHERLGHPHSRKISILAKSIAAVENFSTNTTCISCNTSKMHKQPFPVSNSICNKPFQIIHSDIWGPAPCLSKFGYRYYVTFIDDCTRFTWLFLLKSKDEVFSKFQFFCNLINNQFKTKILILRSDGGGEYTSHSFRNYLAANGITHQMSCPHTPEQNGIAERKHRHIIEMTRTLLHSANLPLSFWAEATTTAVYLINRLPSSVIQNQTPYHKLNGSPASYAHLRIFGFLCFPWTKPYAPNKLSPRSQECVFIGYSAAHKGYNCYNILQDRVYTSRNVIFFENQFPYKTTQITLDTPTTNNPEYLSPLLLVPSSTVQHRPQSSSHLPTASPQRASRVSSAPTHEITHPTQLPSTEPICHPMQTRLRSGISKPRQILDLSATTIKTKTPTSYAEASKHAEWRSAMSAEFLALIKQGTWLLVPPPADKPILGSKWTFKTKLYPNGQVERYKARLVAQGCAQEFGINFTETFSPVAKMVTIRMLITVALNRNWKVTQLDVSNAFLHGELEDEVYMKQPRGFEDAQHPTHVCKLRKSIYGLKQSPRQWFHKLTRFLLQLGFSFSKADPSLLQLKHHDTTVFILIYVDDILVTGNDQELIQHILQRLNSVFSLKQSGDISLYLGIQVIKTNFGYFLSQSHYAHELVRNAGNQGT</sequence>
<dbReference type="GO" id="GO:0046872">
    <property type="term" value="F:metal ion binding"/>
    <property type="evidence" value="ECO:0007669"/>
    <property type="project" value="UniProtKB-KW"/>
</dbReference>
<dbReference type="PANTHER" id="PTHR42648">
    <property type="entry name" value="TRANSPOSASE, PUTATIVE-RELATED"/>
    <property type="match status" value="1"/>
</dbReference>
<dbReference type="Gene3D" id="3.30.420.10">
    <property type="entry name" value="Ribonuclease H-like superfamily/Ribonuclease H"/>
    <property type="match status" value="1"/>
</dbReference>
<dbReference type="Proteomes" id="UP000233837">
    <property type="component" value="Unassembled WGS sequence"/>
</dbReference>
<feature type="domain" description="Integrase catalytic" evidence="4">
    <location>
        <begin position="209"/>
        <end position="375"/>
    </location>
</feature>
<feature type="region of interest" description="Disordered" evidence="3">
    <location>
        <begin position="36"/>
        <end position="75"/>
    </location>
</feature>
<dbReference type="InterPro" id="IPR013103">
    <property type="entry name" value="RVT_2"/>
</dbReference>
<dbReference type="PANTHER" id="PTHR42648:SF26">
    <property type="entry name" value="INTEGRASE CATALYTIC DOMAIN-CONTAINING PROTEIN"/>
    <property type="match status" value="1"/>
</dbReference>
<dbReference type="InterPro" id="IPR039537">
    <property type="entry name" value="Retrotran_Ty1/copia-like"/>
</dbReference>
<gene>
    <name evidence="5" type="ORF">MA16_Dca008462</name>
</gene>
<evidence type="ECO:0000256" key="1">
    <source>
        <dbReference type="ARBA" id="ARBA00022723"/>
    </source>
</evidence>
<name>A0A2I0XHH4_9ASPA</name>